<protein>
    <submittedName>
        <fullName evidence="2">Clathrin coat assembly AP180, partial</fullName>
    </submittedName>
</protein>
<dbReference type="OrthoDB" id="44015at2759"/>
<sequence length="294" mass="33195">MAEYVADKLDAARHSITGSNVSKIVCKASSREIFGPKKKHLDYLIACTESDNISVPSLAELLFERSHMSSWVIVSKSLVTFHNLMSAGNERFLQYLASRTTLWNLENFLDKSGVLGYDMSTFIRRYSHYLTKKAHTYTEAGYDFCRIGRGQNGQIRKMDTPKILKALPQIQQQVDSLLEVDVQSIELGNAVINSAFVMLFKDLVKLFACYNDGMINLLEKFFEMNKKSCKEALEIYKKFLSRMDSVKEFLKVAEDVGINPSDIPDLTKAPSSLMEALESHYQSLEKGKVPVASS</sequence>
<dbReference type="InterPro" id="IPR008942">
    <property type="entry name" value="ENTH_VHS"/>
</dbReference>
<dbReference type="InterPro" id="IPR014712">
    <property type="entry name" value="ANTH_dom_sf"/>
</dbReference>
<gene>
    <name evidence="2" type="ORF">PACLA_8A002309</name>
</gene>
<dbReference type="Proteomes" id="UP001152795">
    <property type="component" value="Unassembled WGS sequence"/>
</dbReference>
<dbReference type="GO" id="GO:0000149">
    <property type="term" value="F:SNARE binding"/>
    <property type="evidence" value="ECO:0007669"/>
    <property type="project" value="TreeGrafter"/>
</dbReference>
<dbReference type="SUPFAM" id="SSF48464">
    <property type="entry name" value="ENTH/VHS domain"/>
    <property type="match status" value="1"/>
</dbReference>
<evidence type="ECO:0000313" key="3">
    <source>
        <dbReference type="Proteomes" id="UP001152795"/>
    </source>
</evidence>
<dbReference type="GO" id="GO:0048268">
    <property type="term" value="P:clathrin coat assembly"/>
    <property type="evidence" value="ECO:0007669"/>
    <property type="project" value="InterPro"/>
</dbReference>
<accession>A0A6S7J865</accession>
<dbReference type="GO" id="GO:0005546">
    <property type="term" value="F:phosphatidylinositol-4,5-bisphosphate binding"/>
    <property type="evidence" value="ECO:0007669"/>
    <property type="project" value="TreeGrafter"/>
</dbReference>
<dbReference type="PANTHER" id="PTHR22951">
    <property type="entry name" value="CLATHRIN ASSEMBLY PROTEIN"/>
    <property type="match status" value="1"/>
</dbReference>
<dbReference type="GO" id="GO:0032050">
    <property type="term" value="F:clathrin heavy chain binding"/>
    <property type="evidence" value="ECO:0007669"/>
    <property type="project" value="TreeGrafter"/>
</dbReference>
<dbReference type="GO" id="GO:0098894">
    <property type="term" value="C:extrinsic component of presynaptic endocytic zone membrane"/>
    <property type="evidence" value="ECO:0007669"/>
    <property type="project" value="TreeGrafter"/>
</dbReference>
<comment type="caution">
    <text evidence="2">The sequence shown here is derived from an EMBL/GenBank/DDBJ whole genome shotgun (WGS) entry which is preliminary data.</text>
</comment>
<keyword evidence="3" id="KW-1185">Reference proteome</keyword>
<evidence type="ECO:0000313" key="2">
    <source>
        <dbReference type="EMBL" id="CAB4025200.1"/>
    </source>
</evidence>
<dbReference type="PANTHER" id="PTHR22951:SF5">
    <property type="entry name" value="PHOSPHATIDYLINOSITOL-BINDING CLATHRIN ASSEMBLY PROTEIN LAP"/>
    <property type="match status" value="1"/>
</dbReference>
<dbReference type="SMART" id="SM00273">
    <property type="entry name" value="ENTH"/>
    <property type="match status" value="1"/>
</dbReference>
<dbReference type="InterPro" id="IPR011417">
    <property type="entry name" value="ANTH_dom"/>
</dbReference>
<dbReference type="InterPro" id="IPR013809">
    <property type="entry name" value="ENTH"/>
</dbReference>
<proteinExistence type="inferred from homology"/>
<comment type="similarity">
    <text evidence="1">Belongs to the PICALM/SNAP91 family.</text>
</comment>
<dbReference type="Gene3D" id="1.25.40.90">
    <property type="match status" value="1"/>
</dbReference>
<dbReference type="GO" id="GO:0005545">
    <property type="term" value="F:1-phosphatidylinositol binding"/>
    <property type="evidence" value="ECO:0007669"/>
    <property type="project" value="InterPro"/>
</dbReference>
<dbReference type="Gene3D" id="1.20.58.150">
    <property type="entry name" value="ANTH domain"/>
    <property type="match status" value="1"/>
</dbReference>
<reference evidence="2" key="1">
    <citation type="submission" date="2020-04" db="EMBL/GenBank/DDBJ databases">
        <authorList>
            <person name="Alioto T."/>
            <person name="Alioto T."/>
            <person name="Gomez Garrido J."/>
        </authorList>
    </citation>
    <scope>NUCLEOTIDE SEQUENCE</scope>
    <source>
        <strain evidence="2">A484AB</strain>
    </source>
</reference>
<organism evidence="2 3">
    <name type="scientific">Paramuricea clavata</name>
    <name type="common">Red gorgonian</name>
    <name type="synonym">Violescent sea-whip</name>
    <dbReference type="NCBI Taxonomy" id="317549"/>
    <lineage>
        <taxon>Eukaryota</taxon>
        <taxon>Metazoa</taxon>
        <taxon>Cnidaria</taxon>
        <taxon>Anthozoa</taxon>
        <taxon>Octocorallia</taxon>
        <taxon>Malacalcyonacea</taxon>
        <taxon>Plexauridae</taxon>
        <taxon>Paramuricea</taxon>
    </lineage>
</organism>
<dbReference type="SUPFAM" id="SSF89009">
    <property type="entry name" value="GAT-like domain"/>
    <property type="match status" value="1"/>
</dbReference>
<dbReference type="GO" id="GO:0030136">
    <property type="term" value="C:clathrin-coated vesicle"/>
    <property type="evidence" value="ECO:0007669"/>
    <property type="project" value="InterPro"/>
</dbReference>
<dbReference type="GO" id="GO:0072583">
    <property type="term" value="P:clathrin-dependent endocytosis"/>
    <property type="evidence" value="ECO:0007669"/>
    <property type="project" value="InterPro"/>
</dbReference>
<dbReference type="GO" id="GO:0005905">
    <property type="term" value="C:clathrin-coated pit"/>
    <property type="evidence" value="ECO:0007669"/>
    <property type="project" value="TreeGrafter"/>
</dbReference>
<dbReference type="EMBL" id="CACRXK020013474">
    <property type="protein sequence ID" value="CAB4025200.1"/>
    <property type="molecule type" value="Genomic_DNA"/>
</dbReference>
<dbReference type="AlphaFoldDB" id="A0A6S7J865"/>
<dbReference type="InterPro" id="IPR045192">
    <property type="entry name" value="AP180-like"/>
</dbReference>
<dbReference type="GO" id="GO:0016185">
    <property type="term" value="P:synaptic vesicle budding from presynaptic endocytic zone membrane"/>
    <property type="evidence" value="ECO:0007669"/>
    <property type="project" value="TreeGrafter"/>
</dbReference>
<name>A0A6S7J865_PARCT</name>
<dbReference type="GO" id="GO:0008021">
    <property type="term" value="C:synaptic vesicle"/>
    <property type="evidence" value="ECO:0007669"/>
    <property type="project" value="TreeGrafter"/>
</dbReference>
<dbReference type="PROSITE" id="PS50942">
    <property type="entry name" value="ENTH"/>
    <property type="match status" value="1"/>
</dbReference>
<feature type="non-terminal residue" evidence="2">
    <location>
        <position position="1"/>
    </location>
</feature>
<evidence type="ECO:0000256" key="1">
    <source>
        <dbReference type="ARBA" id="ARBA00008011"/>
    </source>
</evidence>
<dbReference type="Pfam" id="PF07651">
    <property type="entry name" value="ANTH"/>
    <property type="match status" value="1"/>
</dbReference>